<dbReference type="HOGENOM" id="CLU_2886929_0_0_1"/>
<evidence type="ECO:0000313" key="1">
    <source>
        <dbReference type="EMBL" id="ESA07449.1"/>
    </source>
</evidence>
<name>U9TGY2_RHIID</name>
<reference evidence="1" key="1">
    <citation type="submission" date="2013-07" db="EMBL/GenBank/DDBJ databases">
        <title>The genome of an arbuscular mycorrhizal fungus provides insights into the evolution of the oldest plant symbiosis.</title>
        <authorList>
            <consortium name="DOE Joint Genome Institute"/>
            <person name="Tisserant E."/>
            <person name="Malbreil M."/>
            <person name="Kuo A."/>
            <person name="Kohler A."/>
            <person name="Symeonidi A."/>
            <person name="Balestrini R."/>
            <person name="Charron P."/>
            <person name="Duensing N."/>
            <person name="Frei-dit-Frey N."/>
            <person name="Gianinazzi-Pearson V."/>
            <person name="Gilbert B."/>
            <person name="Handa Y."/>
            <person name="Hijri M."/>
            <person name="Kaul R."/>
            <person name="Kawaguchi M."/>
            <person name="Krajinski F."/>
            <person name="Lammers P."/>
            <person name="Lapierre D."/>
            <person name="Masclaux F.G."/>
            <person name="Murat C."/>
            <person name="Morin E."/>
            <person name="Ndikumana S."/>
            <person name="Pagni M."/>
            <person name="Petitpierre D."/>
            <person name="Requena N."/>
            <person name="Rosikiewicz P."/>
            <person name="Riley R."/>
            <person name="Saito K."/>
            <person name="San Clemente H."/>
            <person name="Shapiro H."/>
            <person name="van Tuinen D."/>
            <person name="Becard G."/>
            <person name="Bonfante P."/>
            <person name="Paszkowski U."/>
            <person name="Shachar-Hill Y."/>
            <person name="Young J.P."/>
            <person name="Sanders I.R."/>
            <person name="Henrissat B."/>
            <person name="Rensing S.A."/>
            <person name="Grigoriev I.V."/>
            <person name="Corradi N."/>
            <person name="Roux C."/>
            <person name="Martin F."/>
        </authorList>
    </citation>
    <scope>NUCLEOTIDE SEQUENCE</scope>
    <source>
        <strain evidence="1">DAOM 197198</strain>
    </source>
</reference>
<accession>U9TGY2</accession>
<organism evidence="1">
    <name type="scientific">Rhizophagus irregularis (strain DAOM 181602 / DAOM 197198 / MUCL 43194)</name>
    <name type="common">Arbuscular mycorrhizal fungus</name>
    <name type="synonym">Glomus intraradices</name>
    <dbReference type="NCBI Taxonomy" id="747089"/>
    <lineage>
        <taxon>Eukaryota</taxon>
        <taxon>Fungi</taxon>
        <taxon>Fungi incertae sedis</taxon>
        <taxon>Mucoromycota</taxon>
        <taxon>Glomeromycotina</taxon>
        <taxon>Glomeromycetes</taxon>
        <taxon>Glomerales</taxon>
        <taxon>Glomeraceae</taxon>
        <taxon>Rhizophagus</taxon>
    </lineage>
</organism>
<proteinExistence type="predicted"/>
<protein>
    <submittedName>
        <fullName evidence="1">Uncharacterized protein</fullName>
    </submittedName>
</protein>
<sequence length="63" mass="7583">MFKSFRIQIQILFNPKIGMIMWEIRRKLKFLLIGMIMWEIKVMSHINISEGLKLWSVDVGNFL</sequence>
<gene>
    <name evidence="1" type="ORF">GLOINDRAFT_32870</name>
</gene>
<dbReference type="AlphaFoldDB" id="U9TGY2"/>
<dbReference type="EMBL" id="KI290324">
    <property type="protein sequence ID" value="ESA07449.1"/>
    <property type="molecule type" value="Genomic_DNA"/>
</dbReference>